<protein>
    <submittedName>
        <fullName evidence="1">Uncharacterized protein</fullName>
    </submittedName>
</protein>
<dbReference type="Pfam" id="PF21858">
    <property type="entry name" value="DUF6914"/>
    <property type="match status" value="1"/>
</dbReference>
<dbReference type="VEuPathDB" id="FungiDB:FOMG_18255"/>
<name>A0A420M7B6_FUSOX</name>
<proteinExistence type="predicted"/>
<dbReference type="InterPro" id="IPR054208">
    <property type="entry name" value="DUF6914"/>
</dbReference>
<organism evidence="1 2">
    <name type="scientific">Fusarium oxysporum</name>
    <name type="common">Fusarium vascular wilt</name>
    <dbReference type="NCBI Taxonomy" id="5507"/>
    <lineage>
        <taxon>Eukaryota</taxon>
        <taxon>Fungi</taxon>
        <taxon>Dikarya</taxon>
        <taxon>Ascomycota</taxon>
        <taxon>Pezizomycotina</taxon>
        <taxon>Sordariomycetes</taxon>
        <taxon>Hypocreomycetidae</taxon>
        <taxon>Hypocreales</taxon>
        <taxon>Nectriaceae</taxon>
        <taxon>Fusarium</taxon>
        <taxon>Fusarium oxysporum species complex</taxon>
    </lineage>
</organism>
<gene>
    <name evidence="1" type="ORF">BFJ69_g17768</name>
</gene>
<dbReference type="VEuPathDB" id="FungiDB:HZS61_008011"/>
<evidence type="ECO:0000313" key="1">
    <source>
        <dbReference type="EMBL" id="RKK54500.1"/>
    </source>
</evidence>
<dbReference type="Proteomes" id="UP000285084">
    <property type="component" value="Unassembled WGS sequence"/>
</dbReference>
<reference evidence="1 2" key="1">
    <citation type="journal article" date="2018" name="Sci. Rep.">
        <title>Characterisation of pathogen-specific regions and novel effector candidates in Fusarium oxysporum f. sp. cepae.</title>
        <authorList>
            <person name="Armitage A.D."/>
            <person name="Taylor A."/>
            <person name="Sobczyk M.K."/>
            <person name="Baxter L."/>
            <person name="Greenfield B.P."/>
            <person name="Bates H.J."/>
            <person name="Wilson F."/>
            <person name="Jackson A.C."/>
            <person name="Ott S."/>
            <person name="Harrison R.J."/>
            <person name="Clarkson J.P."/>
        </authorList>
    </citation>
    <scope>NUCLEOTIDE SEQUENCE [LARGE SCALE GENOMIC DNA]</scope>
    <source>
        <strain evidence="1 2">Fo_A13</strain>
    </source>
</reference>
<dbReference type="AlphaFoldDB" id="A0A420M7B6"/>
<dbReference type="EMBL" id="MRCX01001046">
    <property type="protein sequence ID" value="RKK54500.1"/>
    <property type="molecule type" value="Genomic_DNA"/>
</dbReference>
<accession>A0A420M7B6</accession>
<comment type="caution">
    <text evidence="1">The sequence shown here is derived from an EMBL/GenBank/DDBJ whole genome shotgun (WGS) entry which is preliminary data.</text>
</comment>
<evidence type="ECO:0000313" key="2">
    <source>
        <dbReference type="Proteomes" id="UP000285084"/>
    </source>
</evidence>
<sequence length="199" mass="22509">MPSNKDRLYVGLYARGGTAKMPGGEDRSGSESIPAMSWLTYSIRYHWALLVAPKVEDSETRGKRFHAKERIYSGMQSVWEFSEQETGTSSTLMILVRIQVAKVMNMRSLEAILRSVPVRGEQRGWNCVEWVREALAALQNDNKALGTSVLDWATVRDTAMWYVEQKAMQHRFDGQAAPGQFDTSRVSTYDLLEGKELVP</sequence>